<dbReference type="PANTHER" id="PTHR33204:SF37">
    <property type="entry name" value="HTH-TYPE TRANSCRIPTIONAL REGULATOR YODB"/>
    <property type="match status" value="1"/>
</dbReference>
<dbReference type="RefSeq" id="WP_144750310.1">
    <property type="nucleotide sequence ID" value="NZ_VMNW02000019.1"/>
</dbReference>
<comment type="caution">
    <text evidence="5">The sequence shown here is derived from an EMBL/GenBank/DDBJ whole genome shotgun (WGS) entry which is preliminary data.</text>
</comment>
<sequence length="127" mass="13563">MAFVTATEHGTLCDTQALDSALNRAFGFLGKRWNGVILASLALRGPVGFADLKRQVGKITDSVLSDRLTELALTGLVVRTVSDTRPPTVSYELTPAGVNLIPVFHQLAAWAAENLPEKECSAHPCSS</sequence>
<reference evidence="5" key="1">
    <citation type="submission" date="2019-09" db="EMBL/GenBank/DDBJ databases">
        <authorList>
            <person name="Teo W.F.A."/>
            <person name="Duangmal K."/>
        </authorList>
    </citation>
    <scope>NUCLEOTIDE SEQUENCE [LARGE SCALE GENOMIC DNA]</scope>
    <source>
        <strain evidence="5">K81G1</strain>
    </source>
</reference>
<dbReference type="OrthoDB" id="9800966at2"/>
<protein>
    <submittedName>
        <fullName evidence="5">Helix-turn-helix transcriptional regulator</fullName>
    </submittedName>
</protein>
<dbReference type="InterPro" id="IPR036388">
    <property type="entry name" value="WH-like_DNA-bd_sf"/>
</dbReference>
<dbReference type="Proteomes" id="UP000319769">
    <property type="component" value="Unassembled WGS sequence"/>
</dbReference>
<keyword evidence="3" id="KW-0804">Transcription</keyword>
<proteinExistence type="predicted"/>
<dbReference type="GO" id="GO:0003677">
    <property type="term" value="F:DNA binding"/>
    <property type="evidence" value="ECO:0007669"/>
    <property type="project" value="UniProtKB-KW"/>
</dbReference>
<dbReference type="InterPro" id="IPR002577">
    <property type="entry name" value="HTH_HxlR"/>
</dbReference>
<keyword evidence="6" id="KW-1185">Reference proteome</keyword>
<evidence type="ECO:0000313" key="6">
    <source>
        <dbReference type="Proteomes" id="UP000319769"/>
    </source>
</evidence>
<dbReference type="PANTHER" id="PTHR33204">
    <property type="entry name" value="TRANSCRIPTIONAL REGULATOR, MARR FAMILY"/>
    <property type="match status" value="1"/>
</dbReference>
<keyword evidence="2" id="KW-0238">DNA-binding</keyword>
<keyword evidence="1" id="KW-0805">Transcription regulation</keyword>
<evidence type="ECO:0000256" key="3">
    <source>
        <dbReference type="ARBA" id="ARBA00023163"/>
    </source>
</evidence>
<dbReference type="AlphaFoldDB" id="A0A5N0V772"/>
<evidence type="ECO:0000256" key="2">
    <source>
        <dbReference type="ARBA" id="ARBA00023125"/>
    </source>
</evidence>
<evidence type="ECO:0000259" key="4">
    <source>
        <dbReference type="PROSITE" id="PS51118"/>
    </source>
</evidence>
<dbReference type="Gene3D" id="1.10.10.10">
    <property type="entry name" value="Winged helix-like DNA-binding domain superfamily/Winged helix DNA-binding domain"/>
    <property type="match status" value="1"/>
</dbReference>
<name>A0A5N0V772_9PSEU</name>
<evidence type="ECO:0000313" key="5">
    <source>
        <dbReference type="EMBL" id="KAA9160871.1"/>
    </source>
</evidence>
<dbReference type="Pfam" id="PF01638">
    <property type="entry name" value="HxlR"/>
    <property type="match status" value="1"/>
</dbReference>
<dbReference type="EMBL" id="VMNW02000019">
    <property type="protein sequence ID" value="KAA9160871.1"/>
    <property type="molecule type" value="Genomic_DNA"/>
</dbReference>
<dbReference type="InterPro" id="IPR036390">
    <property type="entry name" value="WH_DNA-bd_sf"/>
</dbReference>
<feature type="domain" description="HTH hxlR-type" evidence="4">
    <location>
        <begin position="13"/>
        <end position="119"/>
    </location>
</feature>
<evidence type="ECO:0000256" key="1">
    <source>
        <dbReference type="ARBA" id="ARBA00023015"/>
    </source>
</evidence>
<organism evidence="5 6">
    <name type="scientific">Amycolatopsis acidicola</name>
    <dbReference type="NCBI Taxonomy" id="2596893"/>
    <lineage>
        <taxon>Bacteria</taxon>
        <taxon>Bacillati</taxon>
        <taxon>Actinomycetota</taxon>
        <taxon>Actinomycetes</taxon>
        <taxon>Pseudonocardiales</taxon>
        <taxon>Pseudonocardiaceae</taxon>
        <taxon>Amycolatopsis</taxon>
    </lineage>
</organism>
<accession>A0A5N0V772</accession>
<dbReference type="PROSITE" id="PS51118">
    <property type="entry name" value="HTH_HXLR"/>
    <property type="match status" value="1"/>
</dbReference>
<dbReference type="SUPFAM" id="SSF46785">
    <property type="entry name" value="Winged helix' DNA-binding domain"/>
    <property type="match status" value="1"/>
</dbReference>
<gene>
    <name evidence="5" type="ORF">FPZ12_015750</name>
</gene>